<evidence type="ECO:0000313" key="3">
    <source>
        <dbReference type="Proteomes" id="UP000068905"/>
    </source>
</evidence>
<dbReference type="Gene3D" id="3.30.1050.10">
    <property type="entry name" value="SCP2 sterol-binding domain"/>
    <property type="match status" value="1"/>
</dbReference>
<dbReference type="KEGG" id="tsn:W908_00165"/>
<accession>A0A0M4M456</accession>
<dbReference type="OrthoDB" id="9796077at2"/>
<dbReference type="PANTHER" id="PTHR38693">
    <property type="entry name" value="UBIQUINONE BIOSYNTHESIS PROTEIN UBIJ"/>
    <property type="match status" value="1"/>
</dbReference>
<evidence type="ECO:0000259" key="1">
    <source>
        <dbReference type="Pfam" id="PF02036"/>
    </source>
</evidence>
<dbReference type="GO" id="GO:0006744">
    <property type="term" value="P:ubiquinone biosynthetic process"/>
    <property type="evidence" value="ECO:0007669"/>
    <property type="project" value="InterPro"/>
</dbReference>
<dbReference type="STRING" id="1125411.W908_00165"/>
<protein>
    <recommendedName>
        <fullName evidence="1">SCP2 domain-containing protein</fullName>
    </recommendedName>
</protein>
<feature type="domain" description="SCP2" evidence="1">
    <location>
        <begin position="21"/>
        <end position="105"/>
    </location>
</feature>
<sequence>MFRLAIEKALNHMINANSVDISLIDNKIISLNVDEIDLSLFFLCLNARIFVINNTQNKKTDVEIRMNKESFLSLFKGVTLKDLIEKEDIEINGSIKTAQQLADLLASSSIDIEELISQYTGDIIAHQVGQSFKQIKNMSLKNDGSIIDTLKEELTTLLIAPSRSTIFKGRSS</sequence>
<dbReference type="InterPro" id="IPR003033">
    <property type="entry name" value="SCP2_sterol-bd_dom"/>
</dbReference>
<reference evidence="2 3" key="1">
    <citation type="journal article" date="2015" name="Genome Announc.">
        <title>Genome Sequence of 'Candidatus Thioglobus singularis' Strain PS1, a Mixotroph from the SUP05 Clade of Marine Gammaproteobacteria.</title>
        <authorList>
            <person name="Marshall K.T."/>
            <person name="Morris R.M."/>
        </authorList>
    </citation>
    <scope>NUCLEOTIDE SEQUENCE [LARGE SCALE GENOMIC DNA]</scope>
    <source>
        <strain evidence="2 3">PS1</strain>
    </source>
</reference>
<keyword evidence="3" id="KW-1185">Reference proteome</keyword>
<dbReference type="SUPFAM" id="SSF55718">
    <property type="entry name" value="SCP-like"/>
    <property type="match status" value="1"/>
</dbReference>
<dbReference type="PANTHER" id="PTHR38693:SF1">
    <property type="entry name" value="UBIQUINONE BIOSYNTHESIS ACCESSORY FACTOR UBIJ"/>
    <property type="match status" value="1"/>
</dbReference>
<evidence type="ECO:0000313" key="2">
    <source>
        <dbReference type="EMBL" id="ALE02592.1"/>
    </source>
</evidence>
<dbReference type="RefSeq" id="WP_053819463.1">
    <property type="nucleotide sequence ID" value="NZ_CP006911.1"/>
</dbReference>
<name>A0A0M4M456_9GAMM</name>
<dbReference type="InterPro" id="IPR036527">
    <property type="entry name" value="SCP2_sterol-bd_dom_sf"/>
</dbReference>
<dbReference type="AlphaFoldDB" id="A0A0M4M456"/>
<dbReference type="Proteomes" id="UP000068905">
    <property type="component" value="Chromosome"/>
</dbReference>
<dbReference type="InterPro" id="IPR038989">
    <property type="entry name" value="UbiJ"/>
</dbReference>
<proteinExistence type="predicted"/>
<dbReference type="EMBL" id="CP006911">
    <property type="protein sequence ID" value="ALE02592.1"/>
    <property type="molecule type" value="Genomic_DNA"/>
</dbReference>
<dbReference type="Pfam" id="PF02036">
    <property type="entry name" value="SCP2"/>
    <property type="match status" value="1"/>
</dbReference>
<gene>
    <name evidence="2" type="ORF">W908_00165</name>
</gene>
<organism evidence="2 3">
    <name type="scientific">Candidatus Pseudothioglobus singularis PS1</name>
    <dbReference type="NCBI Taxonomy" id="1125411"/>
    <lineage>
        <taxon>Bacteria</taxon>
        <taxon>Pseudomonadati</taxon>
        <taxon>Pseudomonadota</taxon>
        <taxon>Gammaproteobacteria</taxon>
        <taxon>Candidatus Pseudothioglobaceae</taxon>
        <taxon>Candidatus Pseudothioglobus</taxon>
    </lineage>
</organism>